<feature type="transmembrane region" description="Helical" evidence="12">
    <location>
        <begin position="160"/>
        <end position="183"/>
    </location>
</feature>
<keyword evidence="3 12" id="KW-0444">Lipid biosynthesis</keyword>
<evidence type="ECO:0000256" key="10">
    <source>
        <dbReference type="ARBA" id="ARBA00023209"/>
    </source>
</evidence>
<dbReference type="GO" id="GO:0000287">
    <property type="term" value="F:magnesium ion binding"/>
    <property type="evidence" value="ECO:0007669"/>
    <property type="project" value="UniProtKB-UniRule"/>
</dbReference>
<comment type="cofactor">
    <cofactor evidence="12">
        <name>Mg(2+)</name>
        <dbReference type="ChEBI" id="CHEBI:18420"/>
    </cofactor>
</comment>
<dbReference type="HAMAP" id="MF_01286">
    <property type="entry name" value="DGGGP_synth"/>
    <property type="match status" value="1"/>
</dbReference>
<evidence type="ECO:0000256" key="2">
    <source>
        <dbReference type="ARBA" id="ARBA00022475"/>
    </source>
</evidence>
<feature type="transmembrane region" description="Helical" evidence="12">
    <location>
        <begin position="48"/>
        <end position="66"/>
    </location>
</feature>
<evidence type="ECO:0000256" key="1">
    <source>
        <dbReference type="ARBA" id="ARBA00004651"/>
    </source>
</evidence>
<evidence type="ECO:0000256" key="3">
    <source>
        <dbReference type="ARBA" id="ARBA00022516"/>
    </source>
</evidence>
<dbReference type="Proteomes" id="UP000069850">
    <property type="component" value="Chromosome 1"/>
</dbReference>
<evidence type="ECO:0000256" key="11">
    <source>
        <dbReference type="ARBA" id="ARBA00023264"/>
    </source>
</evidence>
<protein>
    <recommendedName>
        <fullName evidence="12">Digeranylgeranylglyceryl phosphate synthase</fullName>
        <shortName evidence="12">DGGGP synthase</shortName>
        <shortName evidence="12">DGGGPS</shortName>
        <ecNumber evidence="12">2.5.1.42</ecNumber>
    </recommendedName>
    <alternativeName>
        <fullName evidence="12">(S)-2,3-di-O-geranylgeranylglyceryl phosphate synthase</fullName>
    </alternativeName>
    <alternativeName>
        <fullName evidence="12">Geranylgeranylglycerol-phosphate geranylgeranyltransferase</fullName>
    </alternativeName>
</protein>
<feature type="transmembrane region" description="Helical" evidence="12">
    <location>
        <begin position="121"/>
        <end position="154"/>
    </location>
</feature>
<comment type="similarity">
    <text evidence="12">Belongs to the UbiA prenyltransferase family. DGGGP synthase subfamily.</text>
</comment>
<dbReference type="Pfam" id="PF01040">
    <property type="entry name" value="UbiA"/>
    <property type="match status" value="1"/>
</dbReference>
<evidence type="ECO:0000256" key="5">
    <source>
        <dbReference type="ARBA" id="ARBA00022692"/>
    </source>
</evidence>
<keyword evidence="11 12" id="KW-1208">Phospholipid metabolism</keyword>
<dbReference type="KEGG" id="mema:MMAB1_0967"/>
<evidence type="ECO:0000313" key="14">
    <source>
        <dbReference type="Proteomes" id="UP000069850"/>
    </source>
</evidence>
<dbReference type="NCBIfam" id="NF009521">
    <property type="entry name" value="PRK12882.1"/>
    <property type="match status" value="1"/>
</dbReference>
<evidence type="ECO:0000256" key="8">
    <source>
        <dbReference type="ARBA" id="ARBA00023098"/>
    </source>
</evidence>
<accession>A0A0X3BJN9</accession>
<comment type="pathway">
    <text evidence="12">Membrane lipid metabolism; glycerophospholipid metabolism.</text>
</comment>
<keyword evidence="6 12" id="KW-0460">Magnesium</keyword>
<dbReference type="InterPro" id="IPR044878">
    <property type="entry name" value="UbiA_sf"/>
</dbReference>
<keyword evidence="9 12" id="KW-0472">Membrane</keyword>
<evidence type="ECO:0000256" key="12">
    <source>
        <dbReference type="HAMAP-Rule" id="MF_01286"/>
    </source>
</evidence>
<dbReference type="EC" id="2.5.1.42" evidence="12"/>
<dbReference type="InterPro" id="IPR000537">
    <property type="entry name" value="UbiA_prenyltransferase"/>
</dbReference>
<evidence type="ECO:0000313" key="13">
    <source>
        <dbReference type="EMBL" id="CVK32181.1"/>
    </source>
</evidence>
<keyword evidence="8 12" id="KW-0443">Lipid metabolism</keyword>
<evidence type="ECO:0000256" key="9">
    <source>
        <dbReference type="ARBA" id="ARBA00023136"/>
    </source>
</evidence>
<dbReference type="GO" id="GO:0046474">
    <property type="term" value="P:glycerophospholipid biosynthetic process"/>
    <property type="evidence" value="ECO:0007669"/>
    <property type="project" value="UniProtKB-UniRule"/>
</dbReference>
<dbReference type="CDD" id="cd13961">
    <property type="entry name" value="PT_UbiA_DGGGPS"/>
    <property type="match status" value="1"/>
</dbReference>
<proteinExistence type="inferred from homology"/>
<evidence type="ECO:0000256" key="6">
    <source>
        <dbReference type="ARBA" id="ARBA00022842"/>
    </source>
</evidence>
<keyword evidence="7 12" id="KW-1133">Transmembrane helix</keyword>
<dbReference type="EMBL" id="LT158599">
    <property type="protein sequence ID" value="CVK32181.1"/>
    <property type="molecule type" value="Genomic_DNA"/>
</dbReference>
<gene>
    <name evidence="13" type="ORF">MMAB1_0967</name>
</gene>
<dbReference type="GO" id="GO:0047295">
    <property type="term" value="F:geranylgeranylglycerol-phosphate geranylgeranyltransferase activity"/>
    <property type="evidence" value="ECO:0007669"/>
    <property type="project" value="UniProtKB-UniRule"/>
</dbReference>
<comment type="catalytic activity">
    <reaction evidence="12">
        <text>sn-3-O-(geranylgeranyl)glycerol 1-phosphate + (2E,6E,10E)-geranylgeranyl diphosphate = 2,3-bis-O-(geranylgeranyl)-sn-glycerol 1-phosphate + diphosphate</text>
        <dbReference type="Rhea" id="RHEA:18109"/>
        <dbReference type="ChEBI" id="CHEBI:33019"/>
        <dbReference type="ChEBI" id="CHEBI:57677"/>
        <dbReference type="ChEBI" id="CHEBI:58756"/>
        <dbReference type="ChEBI" id="CHEBI:58837"/>
        <dbReference type="EC" id="2.5.1.42"/>
    </reaction>
</comment>
<name>A0A0X3BJN9_9EURY</name>
<evidence type="ECO:0000256" key="4">
    <source>
        <dbReference type="ARBA" id="ARBA00022679"/>
    </source>
</evidence>
<dbReference type="PANTHER" id="PTHR42723:SF1">
    <property type="entry name" value="CHLOROPHYLL SYNTHASE, CHLOROPLASTIC"/>
    <property type="match status" value="1"/>
</dbReference>
<sequence>MIHYHKARPHGRFRESRPADTGLFIVRASNSSGMSVSALVRITRPHNAVVAGLTALLGYLIATGTLTSPSLLLAVVVVLVTAAGNVINDVYDIEIDRINRPERPIPSGEISLRGAKVYTVALFAGGIALAALTTPLCLLIALINSVILVAYAVWLKRTPVFGNIAVAYLTASIFLFGGAFAGIEGLIRNISLATITFLATVAREVLKDAEDVDGDAAGGARTLPMIIGIQGTGVVAFVCACGAVAASILPIGDWWGLFYLIAIGFVDAVILFGASRGLRCTTPDCVRESGATSILRAGMFAALAVFAIAAVM</sequence>
<dbReference type="UniPathway" id="UPA00940"/>
<dbReference type="InterPro" id="IPR050475">
    <property type="entry name" value="Prenyltransferase_related"/>
</dbReference>
<dbReference type="GO" id="GO:0005886">
    <property type="term" value="C:plasma membrane"/>
    <property type="evidence" value="ECO:0007669"/>
    <property type="project" value="UniProtKB-SubCell"/>
</dbReference>
<dbReference type="PANTHER" id="PTHR42723">
    <property type="entry name" value="CHLOROPHYLL SYNTHASE"/>
    <property type="match status" value="1"/>
</dbReference>
<keyword evidence="2 12" id="KW-1003">Cell membrane</keyword>
<evidence type="ECO:0000256" key="7">
    <source>
        <dbReference type="ARBA" id="ARBA00022989"/>
    </source>
</evidence>
<keyword evidence="10 12" id="KW-0594">Phospholipid biosynthesis</keyword>
<dbReference type="AlphaFoldDB" id="A0A0X3BJN9"/>
<organism evidence="13 14">
    <name type="scientific">Methanoculleus bourgensis</name>
    <dbReference type="NCBI Taxonomy" id="83986"/>
    <lineage>
        <taxon>Archaea</taxon>
        <taxon>Methanobacteriati</taxon>
        <taxon>Methanobacteriota</taxon>
        <taxon>Stenosarchaea group</taxon>
        <taxon>Methanomicrobia</taxon>
        <taxon>Methanomicrobiales</taxon>
        <taxon>Methanomicrobiaceae</taxon>
        <taxon>Methanoculleus</taxon>
    </lineage>
</organism>
<feature type="transmembrane region" description="Helical" evidence="12">
    <location>
        <begin position="294"/>
        <end position="311"/>
    </location>
</feature>
<keyword evidence="5 12" id="KW-0812">Transmembrane</keyword>
<comment type="function">
    <text evidence="12">Prenyltransferase that catalyzes the transfer of the geranylgeranyl moiety of geranylgeranyl diphosphate (GGPP) to the C2 hydroxyl of (S)-3-O-geranylgeranylglyceryl phosphate (GGGP). This reaction is the second ether-bond-formation step in the biosynthesis of archaeal membrane lipids.</text>
</comment>
<keyword evidence="4 12" id="KW-0808">Transferase</keyword>
<feature type="transmembrane region" description="Helical" evidence="12">
    <location>
        <begin position="72"/>
        <end position="91"/>
    </location>
</feature>
<dbReference type="Gene3D" id="1.10.357.140">
    <property type="entry name" value="UbiA prenyltransferase"/>
    <property type="match status" value="1"/>
</dbReference>
<feature type="transmembrane region" description="Helical" evidence="12">
    <location>
        <begin position="226"/>
        <end position="248"/>
    </location>
</feature>
<dbReference type="InterPro" id="IPR023547">
    <property type="entry name" value="DGGGP_synth"/>
</dbReference>
<feature type="transmembrane region" description="Helical" evidence="12">
    <location>
        <begin position="254"/>
        <end position="274"/>
    </location>
</feature>
<reference evidence="13 14" key="1">
    <citation type="submission" date="2016-01" db="EMBL/GenBank/DDBJ databases">
        <authorList>
            <person name="Manzoor S."/>
        </authorList>
    </citation>
    <scope>NUCLEOTIDE SEQUENCE [LARGE SCALE GENOMIC DNA]</scope>
    <source>
        <strain evidence="13">Methanoculleus sp MAB1</strain>
    </source>
</reference>
<comment type="subcellular location">
    <subcellularLocation>
        <location evidence="1 12">Cell membrane</location>
        <topology evidence="1 12">Multi-pass membrane protein</topology>
    </subcellularLocation>
</comment>